<evidence type="ECO:0000256" key="3">
    <source>
        <dbReference type="PIRSR" id="PIRSR640198-3"/>
    </source>
</evidence>
<dbReference type="InterPro" id="IPR036597">
    <property type="entry name" value="Fido-like_dom_sf"/>
</dbReference>
<dbReference type="OrthoDB" id="9813719at2"/>
<keyword evidence="2" id="KW-0067">ATP-binding</keyword>
<dbReference type="PANTHER" id="PTHR13504">
    <property type="entry name" value="FIDO DOMAIN-CONTAINING PROTEIN DDB_G0283145"/>
    <property type="match status" value="1"/>
</dbReference>
<feature type="domain" description="Fido" evidence="4">
    <location>
        <begin position="108"/>
        <end position="266"/>
    </location>
</feature>
<sequence>MRAFNYSKIKEQKWDSEILGYIAAIYKEAGKQELYLKQRPEELEHLVEIAKVQSTEASNAIEGIVTTSTRIKQLVEEKATPRNRDEQEIAGYRDVLNLIHENFDVIPITQNYILQLHKVLYSHMNNPIVGRTKNVQNYISATYPDGHSEVLFTPLAPYETPAALDRICEEYNRVIGNFEVEPLIAIPVFIHDFLCIHPFNDGNGRMSRLLTTLVLYQNGFYVGKYISLEAKIAKNKDLYYSALAQAQSGWYEGTEDVVPFIKYILGTILSAYRDFEERFALVETKLPAIEVVRNATKNKIGRFTKQDIRKLCPSLSLSSIEGSLRKLVENGELKRVGAGKSTVYLRLK</sequence>
<gene>
    <name evidence="5" type="ORF">ERS852582_02107</name>
</gene>
<evidence type="ECO:0000313" key="5">
    <source>
        <dbReference type="EMBL" id="CUN13892.1"/>
    </source>
</evidence>
<dbReference type="GO" id="GO:0005524">
    <property type="term" value="F:ATP binding"/>
    <property type="evidence" value="ECO:0007669"/>
    <property type="project" value="UniProtKB-KW"/>
</dbReference>
<evidence type="ECO:0000256" key="1">
    <source>
        <dbReference type="PIRSR" id="PIRSR640198-1"/>
    </source>
</evidence>
<feature type="site" description="Important for autoinhibition of adenylyltransferase activity" evidence="3">
    <location>
        <position position="62"/>
    </location>
</feature>
<dbReference type="Gene3D" id="1.10.10.10">
    <property type="entry name" value="Winged helix-like DNA-binding domain superfamily/Winged helix DNA-binding domain"/>
    <property type="match status" value="1"/>
</dbReference>
<dbReference type="RefSeq" id="WP_055186486.1">
    <property type="nucleotide sequence ID" value="NZ_CYXN01000020.1"/>
</dbReference>
<dbReference type="PROSITE" id="PS51459">
    <property type="entry name" value="FIDO"/>
    <property type="match status" value="1"/>
</dbReference>
<evidence type="ECO:0000259" key="4">
    <source>
        <dbReference type="PROSITE" id="PS51459"/>
    </source>
</evidence>
<reference evidence="5 6" key="1">
    <citation type="submission" date="2015-09" db="EMBL/GenBank/DDBJ databases">
        <authorList>
            <consortium name="Pathogen Informatics"/>
        </authorList>
    </citation>
    <scope>NUCLEOTIDE SEQUENCE [LARGE SCALE GENOMIC DNA]</scope>
    <source>
        <strain evidence="5 6">2789STDY5834970</strain>
    </source>
</reference>
<feature type="binding site" evidence="2">
    <location>
        <begin position="201"/>
        <end position="208"/>
    </location>
    <ligand>
        <name>ATP</name>
        <dbReference type="ChEBI" id="CHEBI:30616"/>
    </ligand>
</feature>
<keyword evidence="5" id="KW-0132">Cell division</keyword>
<evidence type="ECO:0000313" key="6">
    <source>
        <dbReference type="Proteomes" id="UP000095649"/>
    </source>
</evidence>
<dbReference type="InterPro" id="IPR036388">
    <property type="entry name" value="WH-like_DNA-bd_sf"/>
</dbReference>
<dbReference type="InterPro" id="IPR003812">
    <property type="entry name" value="Fido"/>
</dbReference>
<organism evidence="5 6">
    <name type="scientific">Faecalibacterium prausnitzii</name>
    <dbReference type="NCBI Taxonomy" id="853"/>
    <lineage>
        <taxon>Bacteria</taxon>
        <taxon>Bacillati</taxon>
        <taxon>Bacillota</taxon>
        <taxon>Clostridia</taxon>
        <taxon>Eubacteriales</taxon>
        <taxon>Oscillospiraceae</taxon>
        <taxon>Faecalibacterium</taxon>
    </lineage>
</organism>
<accession>A0A173UFU8</accession>
<dbReference type="AlphaFoldDB" id="A0A173UFU8"/>
<keyword evidence="2" id="KW-0547">Nucleotide-binding</keyword>
<dbReference type="Pfam" id="PF02661">
    <property type="entry name" value="Fic"/>
    <property type="match status" value="1"/>
</dbReference>
<dbReference type="Gene3D" id="1.10.3290.10">
    <property type="entry name" value="Fido-like domain"/>
    <property type="match status" value="1"/>
</dbReference>
<dbReference type="PANTHER" id="PTHR13504:SF38">
    <property type="entry name" value="FIDO DOMAIN-CONTAINING PROTEIN"/>
    <property type="match status" value="1"/>
</dbReference>
<dbReference type="InterPro" id="IPR040198">
    <property type="entry name" value="Fido_containing"/>
</dbReference>
<protein>
    <submittedName>
        <fullName evidence="5">Protein involved in cell division</fullName>
    </submittedName>
</protein>
<keyword evidence="5" id="KW-0131">Cell cycle</keyword>
<dbReference type="Proteomes" id="UP000095649">
    <property type="component" value="Unassembled WGS sequence"/>
</dbReference>
<dbReference type="GO" id="GO:0051301">
    <property type="term" value="P:cell division"/>
    <property type="evidence" value="ECO:0007669"/>
    <property type="project" value="UniProtKB-KW"/>
</dbReference>
<dbReference type="SUPFAM" id="SSF140931">
    <property type="entry name" value="Fic-like"/>
    <property type="match status" value="1"/>
</dbReference>
<proteinExistence type="predicted"/>
<feature type="binding site" evidence="2">
    <location>
        <begin position="239"/>
        <end position="240"/>
    </location>
    <ligand>
        <name>ATP</name>
        <dbReference type="ChEBI" id="CHEBI:30616"/>
    </ligand>
</feature>
<dbReference type="EMBL" id="CYXN01000020">
    <property type="protein sequence ID" value="CUN13892.1"/>
    <property type="molecule type" value="Genomic_DNA"/>
</dbReference>
<name>A0A173UFU8_9FIRM</name>
<evidence type="ECO:0000256" key="2">
    <source>
        <dbReference type="PIRSR" id="PIRSR640198-2"/>
    </source>
</evidence>
<feature type="active site" evidence="1">
    <location>
        <position position="197"/>
    </location>
</feature>